<evidence type="ECO:0000313" key="3">
    <source>
        <dbReference type="Proteomes" id="UP000295783"/>
    </source>
</evidence>
<feature type="transmembrane region" description="Helical" evidence="1">
    <location>
        <begin position="77"/>
        <end position="99"/>
    </location>
</feature>
<keyword evidence="1" id="KW-0812">Transmembrane</keyword>
<dbReference type="Proteomes" id="UP000295783">
    <property type="component" value="Unassembled WGS sequence"/>
</dbReference>
<accession>A0A4R6WVT5</accession>
<evidence type="ECO:0000313" key="2">
    <source>
        <dbReference type="EMBL" id="TDQ83446.1"/>
    </source>
</evidence>
<reference evidence="2 3" key="1">
    <citation type="submission" date="2019-03" db="EMBL/GenBank/DDBJ databases">
        <title>Genomic Encyclopedia of Type Strains, Phase III (KMG-III): the genomes of soil and plant-associated and newly described type strains.</title>
        <authorList>
            <person name="Whitman W."/>
        </authorList>
    </citation>
    <scope>NUCLEOTIDE SEQUENCE [LARGE SCALE GENOMIC DNA]</scope>
    <source>
        <strain evidence="2 3">CGMCC 1.7660</strain>
    </source>
</reference>
<comment type="caution">
    <text evidence="2">The sequence shown here is derived from an EMBL/GenBank/DDBJ whole genome shotgun (WGS) entry which is preliminary data.</text>
</comment>
<name>A0A4R6WVT5_9PROT</name>
<feature type="transmembrane region" description="Helical" evidence="1">
    <location>
        <begin position="231"/>
        <end position="256"/>
    </location>
</feature>
<proteinExistence type="predicted"/>
<feature type="transmembrane region" description="Helical" evidence="1">
    <location>
        <begin position="198"/>
        <end position="219"/>
    </location>
</feature>
<organism evidence="2 3">
    <name type="scientific">Dongia mobilis</name>
    <dbReference type="NCBI Taxonomy" id="578943"/>
    <lineage>
        <taxon>Bacteria</taxon>
        <taxon>Pseudomonadati</taxon>
        <taxon>Pseudomonadota</taxon>
        <taxon>Alphaproteobacteria</taxon>
        <taxon>Rhodospirillales</taxon>
        <taxon>Dongiaceae</taxon>
        <taxon>Dongia</taxon>
    </lineage>
</organism>
<evidence type="ECO:0000256" key="1">
    <source>
        <dbReference type="SAM" id="Phobius"/>
    </source>
</evidence>
<feature type="transmembrane region" description="Helical" evidence="1">
    <location>
        <begin position="120"/>
        <end position="144"/>
    </location>
</feature>
<keyword evidence="1" id="KW-1133">Transmembrane helix</keyword>
<keyword evidence="3" id="KW-1185">Reference proteome</keyword>
<dbReference type="AlphaFoldDB" id="A0A4R6WVT5"/>
<evidence type="ECO:0008006" key="4">
    <source>
        <dbReference type="Google" id="ProtNLM"/>
    </source>
</evidence>
<protein>
    <recommendedName>
        <fullName evidence="4">Glycerophosphoryl diester phosphodiesterase membrane domain-containing protein</fullName>
    </recommendedName>
</protein>
<dbReference type="EMBL" id="SNYW01000007">
    <property type="protein sequence ID" value="TDQ83446.1"/>
    <property type="molecule type" value="Genomic_DNA"/>
</dbReference>
<sequence length="264" mass="29307">MTPGNPTELEPWPLAIGAVRRVWERREDWLRLAVAPVIATFALNIWFQPYAETFFGALQPGREPDMAQIASVQGPTFLFWAVNWLIIAVFLVNWMRALALGNAAAPGLGLLFRRHHLRMWLSLLLFQVAMFLAFMAGISVVLLIVPSVAIVFAAATIFAIWILIVAVRLTPFWIGIAIDAPMRPREAWQRTAGQGIRLAVAFIVVSFALFFMQSLFLSLSFNLGVVDAAPLALSFISVVIQFVMFAAIGAVFVLAYPRFVSETV</sequence>
<gene>
    <name evidence="2" type="ORF">A8950_1733</name>
</gene>
<dbReference type="OrthoDB" id="10005045at2"/>
<feature type="transmembrane region" description="Helical" evidence="1">
    <location>
        <begin position="150"/>
        <end position="178"/>
    </location>
</feature>
<feature type="transmembrane region" description="Helical" evidence="1">
    <location>
        <begin position="29"/>
        <end position="47"/>
    </location>
</feature>
<keyword evidence="1" id="KW-0472">Membrane</keyword>
<dbReference type="RefSeq" id="WP_133613198.1">
    <property type="nucleotide sequence ID" value="NZ_SNYW01000007.1"/>
</dbReference>